<keyword evidence="3" id="KW-1185">Reference proteome</keyword>
<dbReference type="AlphaFoldDB" id="A0A5B2XIL1"/>
<gene>
    <name evidence="2" type="ORF">F0L68_12060</name>
</gene>
<comment type="caution">
    <text evidence="2">The sequence shown here is derived from an EMBL/GenBank/DDBJ whole genome shotgun (WGS) entry which is preliminary data.</text>
</comment>
<dbReference type="Proteomes" id="UP000323454">
    <property type="component" value="Unassembled WGS sequence"/>
</dbReference>
<reference evidence="2 3" key="1">
    <citation type="submission" date="2019-09" db="EMBL/GenBank/DDBJ databases">
        <title>Goodfellowia gen. nov., a new genus of the Pseudonocardineae related to Actinoalloteichus, containing Goodfellowia coeruleoviolacea gen. nov., comb. nov. gen. nov., comb. nov.</title>
        <authorList>
            <person name="Labeda D."/>
        </authorList>
    </citation>
    <scope>NUCLEOTIDE SEQUENCE [LARGE SCALE GENOMIC DNA]</scope>
    <source>
        <strain evidence="2 3">AN110305</strain>
    </source>
</reference>
<evidence type="ECO:0000313" key="3">
    <source>
        <dbReference type="Proteomes" id="UP000323454"/>
    </source>
</evidence>
<evidence type="ECO:0008006" key="4">
    <source>
        <dbReference type="Google" id="ProtNLM"/>
    </source>
</evidence>
<accession>A0A5B2XIL1</accession>
<keyword evidence="1" id="KW-1133">Transmembrane helix</keyword>
<dbReference type="EMBL" id="VUOB01000021">
    <property type="protein sequence ID" value="KAA2262630.1"/>
    <property type="molecule type" value="Genomic_DNA"/>
</dbReference>
<reference evidence="2 3" key="2">
    <citation type="submission" date="2019-09" db="EMBL/GenBank/DDBJ databases">
        <authorList>
            <person name="Jin C."/>
        </authorList>
    </citation>
    <scope>NUCLEOTIDE SEQUENCE [LARGE SCALE GENOMIC DNA]</scope>
    <source>
        <strain evidence="2 3">AN110305</strain>
    </source>
</reference>
<evidence type="ECO:0000256" key="1">
    <source>
        <dbReference type="SAM" id="Phobius"/>
    </source>
</evidence>
<name>A0A5B2XIL1_9PSEU</name>
<dbReference type="RefSeq" id="WP_149849609.1">
    <property type="nucleotide sequence ID" value="NZ_VUOB01000021.1"/>
</dbReference>
<keyword evidence="1" id="KW-0812">Transmembrane</keyword>
<evidence type="ECO:0000313" key="2">
    <source>
        <dbReference type="EMBL" id="KAA2262630.1"/>
    </source>
</evidence>
<organism evidence="2 3">
    <name type="scientific">Solihabitans fulvus</name>
    <dbReference type="NCBI Taxonomy" id="1892852"/>
    <lineage>
        <taxon>Bacteria</taxon>
        <taxon>Bacillati</taxon>
        <taxon>Actinomycetota</taxon>
        <taxon>Actinomycetes</taxon>
        <taxon>Pseudonocardiales</taxon>
        <taxon>Pseudonocardiaceae</taxon>
        <taxon>Solihabitans</taxon>
    </lineage>
</organism>
<feature type="transmembrane region" description="Helical" evidence="1">
    <location>
        <begin position="38"/>
        <end position="59"/>
    </location>
</feature>
<protein>
    <recommendedName>
        <fullName evidence="4">DUF306 domain-containing protein</fullName>
    </recommendedName>
</protein>
<sequence length="200" mass="21192">MSDELEQLVRGTLRRQAAEITQDSLRHHDIRPVRRSRVAPVLLVLACVVAVAVGSVLIYQGHTASPLGTPPGYVGYQWRLTEVATGEANTVVSQDIRATASFFPDGTVVLVDSVNALTGRYDGTATGFGVRGIGTTLALYDGRDPVRLAVVTAVDDLASGQHVDAAVLGETLTLRAAGRTLTFQQVGPVHPSDLRPGPSR</sequence>
<proteinExistence type="predicted"/>
<keyword evidence="1" id="KW-0472">Membrane</keyword>